<keyword evidence="2" id="KW-1185">Reference proteome</keyword>
<protein>
    <recommendedName>
        <fullName evidence="3">CHAT domain-containing protein</fullName>
    </recommendedName>
</protein>
<name>A0ABW2UQG4_9RHOB</name>
<dbReference type="EMBL" id="JBHTFQ010000010">
    <property type="protein sequence ID" value="MFC7705760.1"/>
    <property type="molecule type" value="Genomic_DNA"/>
</dbReference>
<dbReference type="Proteomes" id="UP001596516">
    <property type="component" value="Unassembled WGS sequence"/>
</dbReference>
<reference evidence="2" key="1">
    <citation type="journal article" date="2019" name="Int. J. Syst. Evol. Microbiol.">
        <title>The Global Catalogue of Microorganisms (GCM) 10K type strain sequencing project: providing services to taxonomists for standard genome sequencing and annotation.</title>
        <authorList>
            <consortium name="The Broad Institute Genomics Platform"/>
            <consortium name="The Broad Institute Genome Sequencing Center for Infectious Disease"/>
            <person name="Wu L."/>
            <person name="Ma J."/>
        </authorList>
    </citation>
    <scope>NUCLEOTIDE SEQUENCE [LARGE SCALE GENOMIC DNA]</scope>
    <source>
        <strain evidence="2">CGMCC 1.12750</strain>
    </source>
</reference>
<proteinExistence type="predicted"/>
<evidence type="ECO:0000313" key="2">
    <source>
        <dbReference type="Proteomes" id="UP001596516"/>
    </source>
</evidence>
<dbReference type="RefSeq" id="WP_377405997.1">
    <property type="nucleotide sequence ID" value="NZ_JBHTFQ010000010.1"/>
</dbReference>
<evidence type="ECO:0000313" key="1">
    <source>
        <dbReference type="EMBL" id="MFC7705760.1"/>
    </source>
</evidence>
<gene>
    <name evidence="1" type="ORF">ACFQXB_16350</name>
</gene>
<accession>A0ABW2UQG4</accession>
<evidence type="ECO:0008006" key="3">
    <source>
        <dbReference type="Google" id="ProtNLM"/>
    </source>
</evidence>
<comment type="caution">
    <text evidence="1">The sequence shown here is derived from an EMBL/GenBank/DDBJ whole genome shotgun (WGS) entry which is preliminary data.</text>
</comment>
<sequence length="220" mass="23268">MGRKVALTAVPSLAWLSGARERAHKGDGRRVAWISTAEGEDGRSTLTLLAQRLDGPFTDHGFAVDNGGVLPERFAGASMAVLTAHGGVHPDGRFFQLVSDEGVLKVSAADLAAAVRNVGVVVLFICSGGRADKHPMANTTLGLAKQVLDRGCSAVIASPWPLDSQVPPHWLEAFLARWEGGDRLMDAAFAANQVVDKRFALDPARGLAMMTYGDGLLTKP</sequence>
<organism evidence="1 2">
    <name type="scientific">Plastorhodobacter daqingensis</name>
    <dbReference type="NCBI Taxonomy" id="1387281"/>
    <lineage>
        <taxon>Bacteria</taxon>
        <taxon>Pseudomonadati</taxon>
        <taxon>Pseudomonadota</taxon>
        <taxon>Alphaproteobacteria</taxon>
        <taxon>Rhodobacterales</taxon>
        <taxon>Paracoccaceae</taxon>
        <taxon>Plastorhodobacter</taxon>
    </lineage>
</organism>